<evidence type="ECO:0000256" key="4">
    <source>
        <dbReference type="ARBA" id="ARBA00022737"/>
    </source>
</evidence>
<keyword evidence="10" id="KW-1185">Reference proteome</keyword>
<comment type="caution">
    <text evidence="9">The sequence shown here is derived from an EMBL/GenBank/DDBJ whole genome shotgun (WGS) entry which is preliminary data.</text>
</comment>
<evidence type="ECO:0000256" key="2">
    <source>
        <dbReference type="ARBA" id="ARBA00022556"/>
    </source>
</evidence>
<reference evidence="9 10" key="1">
    <citation type="journal article" date="2013" name="Front. Microbiol.">
        <title>The genome of Nitrospina gracilis illuminates the metabolism and evolution of the major marine nitrite oxidizer.</title>
        <authorList>
            <person name="Luecker S."/>
            <person name="Nowka B."/>
            <person name="Rattei T."/>
            <person name="Spieck E."/>
            <person name="and Daims H."/>
        </authorList>
    </citation>
    <scope>NUCLEOTIDE SEQUENCE [LARGE SCALE GENOMIC DNA]</scope>
    <source>
        <strain evidence="9 10">3/211</strain>
    </source>
</reference>
<keyword evidence="3 7" id="KW-0808">Transferase</keyword>
<dbReference type="Pfam" id="PF00132">
    <property type="entry name" value="Hexapep"/>
    <property type="match status" value="1"/>
</dbReference>
<dbReference type="GO" id="GO:0016410">
    <property type="term" value="F:N-acyltransferase activity"/>
    <property type="evidence" value="ECO:0007669"/>
    <property type="project" value="InterPro"/>
</dbReference>
<dbReference type="Gene3D" id="2.160.10.10">
    <property type="entry name" value="Hexapeptide repeat proteins"/>
    <property type="match status" value="1"/>
</dbReference>
<sequence length="338" mass="35812">MKLKDIIAQVGGTVQGDDQIDITDACGLDHAQAGHITFLADKKYKDKLATSPASAVLVKEPMETGMVQVIHPAPQLAFAKTLAAFHPEPKPEPGIDERAAVDPTAKLGKNVTVFPFVTLGKNVTVGDNTVLYPGVVVHDGSRVGNDCILHANVTVYRDTGIGNDVILHAGVVVGADGFGYTPNEKGEHVKIMQVGRVVIEDNVEVGANTCIDRAAFGETVIRQGTKIDNLVQIAHNCDIGPHSILVSQVGLSGSCKLGHHVILAGQVGVADHVTLGNQVIVAAKGGVSKDIPNAGFYGGSPAVSGMSWKKYVTMFPKLPEMAQKLRELEKRLNEIENK</sequence>
<dbReference type="HOGENOM" id="CLU_049865_0_0_0"/>
<dbReference type="GO" id="GO:0009245">
    <property type="term" value="P:lipid A biosynthetic process"/>
    <property type="evidence" value="ECO:0007669"/>
    <property type="project" value="UniProtKB-UniRule"/>
</dbReference>
<evidence type="ECO:0000256" key="5">
    <source>
        <dbReference type="ARBA" id="ARBA00023098"/>
    </source>
</evidence>
<keyword evidence="5 7" id="KW-0443">Lipid metabolism</keyword>
<dbReference type="OrthoDB" id="9784739at2"/>
<dbReference type="InterPro" id="IPR020573">
    <property type="entry name" value="UDP_GlcNAc_AcTrfase_non-rep"/>
</dbReference>
<dbReference type="AlphaFoldDB" id="M1YNY9"/>
<dbReference type="Pfam" id="PF04613">
    <property type="entry name" value="LpxD"/>
    <property type="match status" value="1"/>
</dbReference>
<comment type="subunit">
    <text evidence="7">Homotrimer.</text>
</comment>
<evidence type="ECO:0000313" key="10">
    <source>
        <dbReference type="Proteomes" id="UP000011704"/>
    </source>
</evidence>
<dbReference type="UniPathway" id="UPA00973"/>
<dbReference type="Gene3D" id="3.40.1390.10">
    <property type="entry name" value="MurE/MurF, N-terminal domain"/>
    <property type="match status" value="1"/>
</dbReference>
<comment type="catalytic activity">
    <reaction evidence="7">
        <text>a UDP-3-O-[(3R)-3-hydroxyacyl]-alpha-D-glucosamine + a (3R)-hydroxyacyl-[ACP] = a UDP-2-N,3-O-bis[(3R)-3-hydroxyacyl]-alpha-D-glucosamine + holo-[ACP] + H(+)</text>
        <dbReference type="Rhea" id="RHEA:53836"/>
        <dbReference type="Rhea" id="RHEA-COMP:9685"/>
        <dbReference type="Rhea" id="RHEA-COMP:9945"/>
        <dbReference type="ChEBI" id="CHEBI:15378"/>
        <dbReference type="ChEBI" id="CHEBI:64479"/>
        <dbReference type="ChEBI" id="CHEBI:78827"/>
        <dbReference type="ChEBI" id="CHEBI:137740"/>
        <dbReference type="ChEBI" id="CHEBI:137748"/>
        <dbReference type="EC" id="2.3.1.191"/>
    </reaction>
</comment>
<dbReference type="HAMAP" id="MF_00523">
    <property type="entry name" value="LpxD"/>
    <property type="match status" value="1"/>
</dbReference>
<evidence type="ECO:0000256" key="1">
    <source>
        <dbReference type="ARBA" id="ARBA00022516"/>
    </source>
</evidence>
<dbReference type="NCBIfam" id="NF002060">
    <property type="entry name" value="PRK00892.1"/>
    <property type="match status" value="1"/>
</dbReference>
<comment type="similarity">
    <text evidence="7">Belongs to the transferase hexapeptide repeat family. LpxD subfamily.</text>
</comment>
<feature type="active site" description="Proton acceptor" evidence="7">
    <location>
        <position position="235"/>
    </location>
</feature>
<comment type="pathway">
    <text evidence="7">Bacterial outer membrane biogenesis; LPS lipid A biosynthesis.</text>
</comment>
<dbReference type="NCBIfam" id="TIGR01853">
    <property type="entry name" value="lipid_A_lpxD"/>
    <property type="match status" value="1"/>
</dbReference>
<dbReference type="SUPFAM" id="SSF51161">
    <property type="entry name" value="Trimeric LpxA-like enzymes"/>
    <property type="match status" value="1"/>
</dbReference>
<dbReference type="Proteomes" id="UP000011704">
    <property type="component" value="Unassembled WGS sequence"/>
</dbReference>
<organism evidence="9 10">
    <name type="scientific">Nitrospina gracilis (strain 3/211)</name>
    <dbReference type="NCBI Taxonomy" id="1266370"/>
    <lineage>
        <taxon>Bacteria</taxon>
        <taxon>Pseudomonadati</taxon>
        <taxon>Nitrospinota/Tectimicrobiota group</taxon>
        <taxon>Nitrospinota</taxon>
        <taxon>Nitrospinia</taxon>
        <taxon>Nitrospinales</taxon>
        <taxon>Nitrospinaceae</taxon>
        <taxon>Nitrospina</taxon>
    </lineage>
</organism>
<dbReference type="InterPro" id="IPR007691">
    <property type="entry name" value="LpxD"/>
</dbReference>
<dbReference type="FunCoup" id="M1YNY9">
    <property type="interactions" value="328"/>
</dbReference>
<dbReference type="PANTHER" id="PTHR43378:SF2">
    <property type="entry name" value="UDP-3-O-ACYLGLUCOSAMINE N-ACYLTRANSFERASE 1, MITOCHONDRIAL-RELATED"/>
    <property type="match status" value="1"/>
</dbReference>
<feature type="domain" description="UDP-3-O-[3-hydroxymyristoyl] glucosamine N-acyltransferase non-repeat region" evidence="8">
    <location>
        <begin position="20"/>
        <end position="83"/>
    </location>
</feature>
<dbReference type="EC" id="2.3.1.191" evidence="7"/>
<evidence type="ECO:0000259" key="8">
    <source>
        <dbReference type="Pfam" id="PF04613"/>
    </source>
</evidence>
<keyword evidence="6 7" id="KW-0012">Acyltransferase</keyword>
<dbReference type="InterPro" id="IPR018357">
    <property type="entry name" value="Hexapep_transf_CS"/>
</dbReference>
<keyword evidence="4 7" id="KW-0677">Repeat</keyword>
<dbReference type="CDD" id="cd03352">
    <property type="entry name" value="LbH_LpxD"/>
    <property type="match status" value="1"/>
</dbReference>
<dbReference type="RefSeq" id="WP_005011867.1">
    <property type="nucleotide sequence ID" value="NZ_HG422173.1"/>
</dbReference>
<keyword evidence="1 7" id="KW-0444">Lipid biosynthesis</keyword>
<dbReference type="PANTHER" id="PTHR43378">
    <property type="entry name" value="UDP-3-O-ACYLGLUCOSAMINE N-ACYLTRANSFERASE"/>
    <property type="match status" value="1"/>
</dbReference>
<dbReference type="GO" id="GO:0016020">
    <property type="term" value="C:membrane"/>
    <property type="evidence" value="ECO:0007669"/>
    <property type="project" value="GOC"/>
</dbReference>
<dbReference type="PROSITE" id="PS00101">
    <property type="entry name" value="HEXAPEP_TRANSFERASES"/>
    <property type="match status" value="1"/>
</dbReference>
<proteinExistence type="inferred from homology"/>
<dbReference type="InterPro" id="IPR011004">
    <property type="entry name" value="Trimer_LpxA-like_sf"/>
</dbReference>
<protein>
    <recommendedName>
        <fullName evidence="7">UDP-3-O-acylglucosamine N-acyltransferase</fullName>
        <ecNumber evidence="7">2.3.1.191</ecNumber>
    </recommendedName>
</protein>
<accession>M1YNY9</accession>
<keyword evidence="2 7" id="KW-0441">Lipid A biosynthesis</keyword>
<dbReference type="STRING" id="1266370.NITGR_980085"/>
<name>M1YNY9_NITG3</name>
<dbReference type="EMBL" id="CAQJ01000108">
    <property type="protein sequence ID" value="CCQ92210.1"/>
    <property type="molecule type" value="Genomic_DNA"/>
</dbReference>
<evidence type="ECO:0000256" key="6">
    <source>
        <dbReference type="ARBA" id="ARBA00023315"/>
    </source>
</evidence>
<gene>
    <name evidence="7 9" type="primary">lpxD</name>
    <name evidence="9" type="ORF">NITGR_980085</name>
</gene>
<evidence type="ECO:0000256" key="3">
    <source>
        <dbReference type="ARBA" id="ARBA00022679"/>
    </source>
</evidence>
<dbReference type="InterPro" id="IPR001451">
    <property type="entry name" value="Hexapep"/>
</dbReference>
<comment type="function">
    <text evidence="7">Catalyzes the N-acylation of UDP-3-O-acylglucosamine using 3-hydroxyacyl-ACP as the acyl donor. Is involved in the biosynthesis of lipid A, a phosphorylated glycolipid that anchors the lipopolysaccharide to the outer membrane of the cell.</text>
</comment>
<dbReference type="InParanoid" id="M1YNY9"/>
<evidence type="ECO:0000256" key="7">
    <source>
        <dbReference type="HAMAP-Rule" id="MF_00523"/>
    </source>
</evidence>
<dbReference type="GO" id="GO:0103118">
    <property type="term" value="F:UDP-3-O-[(3R)-3-hydroxyacyl]-glucosamine N-acyltransferase activity"/>
    <property type="evidence" value="ECO:0007669"/>
    <property type="project" value="UniProtKB-EC"/>
</dbReference>
<evidence type="ECO:0000313" key="9">
    <source>
        <dbReference type="EMBL" id="CCQ92210.1"/>
    </source>
</evidence>